<feature type="domain" description="Phospholipase/carboxylesterase/thioesterase" evidence="4">
    <location>
        <begin position="40"/>
        <end position="234"/>
    </location>
</feature>
<dbReference type="STRING" id="927664.SAMN05421780_106154"/>
<feature type="chain" id="PRO_5011767098" evidence="3">
    <location>
        <begin position="24"/>
        <end position="238"/>
    </location>
</feature>
<organism evidence="5 6">
    <name type="scientific">Flexibacter flexilis DSM 6793</name>
    <dbReference type="NCBI Taxonomy" id="927664"/>
    <lineage>
        <taxon>Bacteria</taxon>
        <taxon>Pseudomonadati</taxon>
        <taxon>Bacteroidota</taxon>
        <taxon>Cytophagia</taxon>
        <taxon>Cytophagales</taxon>
        <taxon>Flexibacteraceae</taxon>
        <taxon>Flexibacter</taxon>
    </lineage>
</organism>
<dbReference type="InterPro" id="IPR029058">
    <property type="entry name" value="AB_hydrolase_fold"/>
</dbReference>
<dbReference type="Proteomes" id="UP000199514">
    <property type="component" value="Unassembled WGS sequence"/>
</dbReference>
<dbReference type="InterPro" id="IPR003140">
    <property type="entry name" value="PLipase/COase/thioEstase"/>
</dbReference>
<accession>A0A1I1JXD9</accession>
<protein>
    <submittedName>
        <fullName evidence="5">Phospholipase/carboxylesterase</fullName>
    </submittedName>
</protein>
<dbReference type="PANTHER" id="PTHR10655">
    <property type="entry name" value="LYSOPHOSPHOLIPASE-RELATED"/>
    <property type="match status" value="1"/>
</dbReference>
<name>A0A1I1JXD9_9BACT</name>
<keyword evidence="3" id="KW-0732">Signal</keyword>
<evidence type="ECO:0000256" key="1">
    <source>
        <dbReference type="ARBA" id="ARBA00006499"/>
    </source>
</evidence>
<evidence type="ECO:0000256" key="2">
    <source>
        <dbReference type="ARBA" id="ARBA00022801"/>
    </source>
</evidence>
<dbReference type="GO" id="GO:0016787">
    <property type="term" value="F:hydrolase activity"/>
    <property type="evidence" value="ECO:0007669"/>
    <property type="project" value="UniProtKB-KW"/>
</dbReference>
<comment type="similarity">
    <text evidence="1">Belongs to the AB hydrolase superfamily. AB hydrolase 2 family.</text>
</comment>
<reference evidence="5 6" key="1">
    <citation type="submission" date="2016-10" db="EMBL/GenBank/DDBJ databases">
        <authorList>
            <person name="de Groot N.N."/>
        </authorList>
    </citation>
    <scope>NUCLEOTIDE SEQUENCE [LARGE SCALE GENOMIC DNA]</scope>
    <source>
        <strain evidence="5 6">DSM 6793</strain>
    </source>
</reference>
<keyword evidence="2" id="KW-0378">Hydrolase</keyword>
<dbReference type="PANTHER" id="PTHR10655:SF17">
    <property type="entry name" value="LYSOPHOSPHOLIPASE-LIKE PROTEIN 1"/>
    <property type="match status" value="1"/>
</dbReference>
<evidence type="ECO:0000259" key="4">
    <source>
        <dbReference type="Pfam" id="PF02230"/>
    </source>
</evidence>
<gene>
    <name evidence="5" type="ORF">SAMN05421780_106154</name>
</gene>
<dbReference type="EMBL" id="FOLE01000006">
    <property type="protein sequence ID" value="SFC53166.1"/>
    <property type="molecule type" value="Genomic_DNA"/>
</dbReference>
<dbReference type="AlphaFoldDB" id="A0A1I1JXD9"/>
<dbReference type="Pfam" id="PF02230">
    <property type="entry name" value="Abhydrolase_2"/>
    <property type="match status" value="1"/>
</dbReference>
<dbReference type="InterPro" id="IPR050565">
    <property type="entry name" value="LYPA1-2/EST-like"/>
</dbReference>
<dbReference type="SUPFAM" id="SSF53474">
    <property type="entry name" value="alpha/beta-Hydrolases"/>
    <property type="match status" value="1"/>
</dbReference>
<feature type="signal peptide" evidence="3">
    <location>
        <begin position="1"/>
        <end position="23"/>
    </location>
</feature>
<evidence type="ECO:0000256" key="3">
    <source>
        <dbReference type="SAM" id="SignalP"/>
    </source>
</evidence>
<evidence type="ECO:0000313" key="5">
    <source>
        <dbReference type="EMBL" id="SFC53166.1"/>
    </source>
</evidence>
<dbReference type="Gene3D" id="3.40.50.1820">
    <property type="entry name" value="alpha/beta hydrolase"/>
    <property type="match status" value="1"/>
</dbReference>
<keyword evidence="6" id="KW-1185">Reference proteome</keyword>
<evidence type="ECO:0000313" key="6">
    <source>
        <dbReference type="Proteomes" id="UP000199514"/>
    </source>
</evidence>
<proteinExistence type="inferred from homology"/>
<sequence length="238" mass="26970">MRKLIHYSFILLLMLTAYTSSEAQSSLYYLVREPKVKTANPPLLLLMHGVGSNEKDLFGLANYLDERYLIVSARAPFKIAEGSYKWYDLDFSTGVRRTNINEAEKSLQLILQFLDELQAKYHYDKQRVIVSGFSQGAIMSLCVGLTHPEKVRGIGVFSGRVLEEVVKPKLAAKDKFKHFEAFVSHGTHDGVLPVSDARNTKKLLESLQIKTSYHEYPSEHSISQANLEDFAAWLKGIK</sequence>
<dbReference type="RefSeq" id="WP_221405387.1">
    <property type="nucleotide sequence ID" value="NZ_FOLE01000006.1"/>
</dbReference>